<dbReference type="SMART" id="SM00755">
    <property type="entry name" value="Grip"/>
    <property type="match status" value="1"/>
</dbReference>
<dbReference type="Proteomes" id="UP000264820">
    <property type="component" value="Unplaced"/>
</dbReference>
<organism evidence="9 10">
    <name type="scientific">Hippocampus comes</name>
    <name type="common">Tiger tail seahorse</name>
    <dbReference type="NCBI Taxonomy" id="109280"/>
    <lineage>
        <taxon>Eukaryota</taxon>
        <taxon>Metazoa</taxon>
        <taxon>Chordata</taxon>
        <taxon>Craniata</taxon>
        <taxon>Vertebrata</taxon>
        <taxon>Euteleostomi</taxon>
        <taxon>Actinopterygii</taxon>
        <taxon>Neopterygii</taxon>
        <taxon>Teleostei</taxon>
        <taxon>Neoteleostei</taxon>
        <taxon>Acanthomorphata</taxon>
        <taxon>Syngnathiaria</taxon>
        <taxon>Syngnathiformes</taxon>
        <taxon>Syngnathoidei</taxon>
        <taxon>Syngnathidae</taxon>
        <taxon>Hippocampus</taxon>
    </lineage>
</organism>
<protein>
    <submittedName>
        <fullName evidence="9">GRIP and coiled-coil domain containing 1</fullName>
    </submittedName>
</protein>
<dbReference type="PANTHER" id="PTHR23157">
    <property type="entry name" value="GRIP AND COILED-COIL DOMAIN-CONTAINING PROTEIN 1"/>
    <property type="match status" value="1"/>
</dbReference>
<dbReference type="InterPro" id="IPR000237">
    <property type="entry name" value="GRIP_dom"/>
</dbReference>
<evidence type="ECO:0000256" key="5">
    <source>
        <dbReference type="ARBA" id="ARBA00023136"/>
    </source>
</evidence>
<evidence type="ECO:0000256" key="2">
    <source>
        <dbReference type="ARBA" id="ARBA00004496"/>
    </source>
</evidence>
<dbReference type="GeneTree" id="ENSGT00940000153772"/>
<evidence type="ECO:0000256" key="3">
    <source>
        <dbReference type="ARBA" id="ARBA00022490"/>
    </source>
</evidence>
<dbReference type="Pfam" id="PF01465">
    <property type="entry name" value="GRIP"/>
    <property type="match status" value="1"/>
</dbReference>
<evidence type="ECO:0000256" key="4">
    <source>
        <dbReference type="ARBA" id="ARBA00023054"/>
    </source>
</evidence>
<name>A0A3Q2XYA5_HIPCM</name>
<feature type="coiled-coil region" evidence="6">
    <location>
        <begin position="193"/>
        <end position="300"/>
    </location>
</feature>
<comment type="subcellular location">
    <subcellularLocation>
        <location evidence="2">Cytoplasm</location>
    </subcellularLocation>
    <subcellularLocation>
        <location evidence="1">Endomembrane system</location>
        <topology evidence="1">Peripheral membrane protein</topology>
    </subcellularLocation>
</comment>
<dbReference type="OMA" id="AEMQAIN"/>
<keyword evidence="4 6" id="KW-0175">Coiled coil</keyword>
<dbReference type="PROSITE" id="PS50913">
    <property type="entry name" value="GRIP"/>
    <property type="match status" value="1"/>
</dbReference>
<reference evidence="9" key="1">
    <citation type="submission" date="2025-08" db="UniProtKB">
        <authorList>
            <consortium name="Ensembl"/>
        </authorList>
    </citation>
    <scope>IDENTIFICATION</scope>
</reference>
<feature type="domain" description="GRIP" evidence="8">
    <location>
        <begin position="622"/>
        <end position="672"/>
    </location>
</feature>
<evidence type="ECO:0000313" key="9">
    <source>
        <dbReference type="Ensembl" id="ENSHCOP00000005416.1"/>
    </source>
</evidence>
<dbReference type="GO" id="GO:0005794">
    <property type="term" value="C:Golgi apparatus"/>
    <property type="evidence" value="ECO:0007669"/>
    <property type="project" value="TreeGrafter"/>
</dbReference>
<evidence type="ECO:0000259" key="8">
    <source>
        <dbReference type="PROSITE" id="PS50913"/>
    </source>
</evidence>
<evidence type="ECO:0000313" key="10">
    <source>
        <dbReference type="Proteomes" id="UP000264820"/>
    </source>
</evidence>
<dbReference type="Ensembl" id="ENSHCOT00000005407.1">
    <property type="protein sequence ID" value="ENSHCOP00000005416.1"/>
    <property type="gene ID" value="ENSHCOG00000007088.1"/>
</dbReference>
<dbReference type="InterPro" id="IPR051952">
    <property type="entry name" value="Golgi-autophagy_related"/>
</dbReference>
<dbReference type="Gene3D" id="1.10.220.60">
    <property type="entry name" value="GRIP domain"/>
    <property type="match status" value="1"/>
</dbReference>
<dbReference type="AlphaFoldDB" id="A0A3Q2XYA5"/>
<feature type="coiled-coil region" evidence="6">
    <location>
        <begin position="336"/>
        <end position="363"/>
    </location>
</feature>
<evidence type="ECO:0000256" key="7">
    <source>
        <dbReference type="SAM" id="MobiDB-lite"/>
    </source>
</evidence>
<dbReference type="PANTHER" id="PTHR23157:SF25">
    <property type="entry name" value="GRIP AND COILED-COIL DOMAIN-CONTAINING PROTEIN 1"/>
    <property type="match status" value="1"/>
</dbReference>
<evidence type="ECO:0000256" key="1">
    <source>
        <dbReference type="ARBA" id="ARBA00004184"/>
    </source>
</evidence>
<evidence type="ECO:0000256" key="6">
    <source>
        <dbReference type="SAM" id="Coils"/>
    </source>
</evidence>
<dbReference type="STRING" id="109280.ENSHCOP00000005416"/>
<feature type="compositionally biased region" description="Basic and acidic residues" evidence="7">
    <location>
        <begin position="470"/>
        <end position="490"/>
    </location>
</feature>
<accession>A0A3Q2XYA5</accession>
<feature type="compositionally biased region" description="Polar residues" evidence="7">
    <location>
        <begin position="453"/>
        <end position="465"/>
    </location>
</feature>
<feature type="region of interest" description="Disordered" evidence="7">
    <location>
        <begin position="452"/>
        <end position="490"/>
    </location>
</feature>
<proteinExistence type="predicted"/>
<feature type="coiled-coil region" evidence="6">
    <location>
        <begin position="14"/>
        <end position="62"/>
    </location>
</feature>
<keyword evidence="5" id="KW-0472">Membrane</keyword>
<keyword evidence="10" id="KW-1185">Reference proteome</keyword>
<reference evidence="9" key="2">
    <citation type="submission" date="2025-09" db="UniProtKB">
        <authorList>
            <consortium name="Ensembl"/>
        </authorList>
    </citation>
    <scope>IDENTIFICATION</scope>
</reference>
<feature type="region of interest" description="Disordered" evidence="7">
    <location>
        <begin position="395"/>
        <end position="414"/>
    </location>
</feature>
<feature type="coiled-coil region" evidence="6">
    <location>
        <begin position="139"/>
        <end position="166"/>
    </location>
</feature>
<sequence>MEKFGMSFGGGPSRKELLETLESQKKQLAQYQSRFKDVVQAYKSLMKEKEALEASLKVLSTSQFADANRQLCERAALLQDRGDGADASEEDAAEGASTCGLEVGAVAADRDGRELQLKAQVGTLAGALATVTQEKSRMEASFQADKRQLKQEVDDLQERLAATSARQQAEVRGLQTQLAESRARVITQQHEREREQSDQLQRLQELQKILQQERDLRQDAELRLHEANAGRLAAAHAADRQVELEALLRRAGEEREQLRRKLRSAEEEREEADPGLELLRQELSRLKESLQDQIRNHNHKLCQEEARAHAAELRVGGLEQRVSELSDLLGSCEKARQREHQAAQRLRERLAQLDAENRTLASSRSAYDPGPDDSLLDTTALKDKLEKVKKLLLLAAQRNPPAGTPSEPEPARDEELRQLKDELERCKLRAKVPRAAEYADLKPANVFPRLSAQAASNKSHADGSSQRAAELLRRQRQEAERKQATHRDELMRLEDELHKQRERTVALLDEKDREVELLRVSAPSSLSAPRVTAEEEEGEGEERRADGVGRALRRAAPGEPAPLLYAEQLARKEAETAGLRRQKRQLEDDVRRLHCKLAAGAQRHDDESGALRAQLDKLSREQKREGSNVEYLKNVIYRFLTLPDASGRQQTLNAILSILHFSPQEKQSVLRQQGAPWWSGHKR</sequence>
<keyword evidence="3" id="KW-0963">Cytoplasm</keyword>
<feature type="region of interest" description="Disordered" evidence="7">
    <location>
        <begin position="524"/>
        <end position="546"/>
    </location>
</feature>
<feature type="coiled-coil region" evidence="6">
    <location>
        <begin position="569"/>
        <end position="621"/>
    </location>
</feature>